<name>A0A7S1HY87_9EUGL</name>
<evidence type="ECO:0000313" key="8">
    <source>
        <dbReference type="EMBL" id="CAD8994833.1"/>
    </source>
</evidence>
<dbReference type="SUPFAM" id="SSF49899">
    <property type="entry name" value="Concanavalin A-like lectins/glucanases"/>
    <property type="match status" value="1"/>
</dbReference>
<dbReference type="PROSITE" id="PS50089">
    <property type="entry name" value="ZF_RING_2"/>
    <property type="match status" value="1"/>
</dbReference>
<dbReference type="AlphaFoldDB" id="A0A7S1HY87"/>
<dbReference type="InterPro" id="IPR045129">
    <property type="entry name" value="RNF123/RKP/RSPRY1"/>
</dbReference>
<evidence type="ECO:0000256" key="1">
    <source>
        <dbReference type="ARBA" id="ARBA00022723"/>
    </source>
</evidence>
<dbReference type="InterPro" id="IPR001841">
    <property type="entry name" value="Znf_RING"/>
</dbReference>
<dbReference type="Pfam" id="PF13920">
    <property type="entry name" value="zf-C3HC4_3"/>
    <property type="match status" value="1"/>
</dbReference>
<dbReference type="InterPro" id="IPR013083">
    <property type="entry name" value="Znf_RING/FYVE/PHD"/>
</dbReference>
<dbReference type="PROSITE" id="PS50188">
    <property type="entry name" value="B302_SPRY"/>
    <property type="match status" value="1"/>
</dbReference>
<keyword evidence="2 4" id="KW-0863">Zinc-finger</keyword>
<dbReference type="GO" id="GO:0051603">
    <property type="term" value="P:proteolysis involved in protein catabolic process"/>
    <property type="evidence" value="ECO:0007669"/>
    <property type="project" value="TreeGrafter"/>
</dbReference>
<evidence type="ECO:0000256" key="3">
    <source>
        <dbReference type="ARBA" id="ARBA00022833"/>
    </source>
</evidence>
<dbReference type="PANTHER" id="PTHR13363:SF5">
    <property type="entry name" value="E3 UBIQUITIN-PROTEIN LIGASE RNF123"/>
    <property type="match status" value="1"/>
</dbReference>
<sequence>MFATELEGRRFPNVDVLREDLNRLSREVDLVTEDDLQDGRLGPMQVNIDMPSISGELDMCPHQIHLLGNGNFTSARADACVFTNKWMYEVTLGSGGIQQLGWTTINTQWNNEEGVGDHSNSYAYDGSRIKKWNINKHNYGKSWEKGDVIGCCIDLIAGTMTFYQNGECLGVAFEKVNTIHMSNPRGADLLAYFPAVSLSHNESCWINFGQTPFLYPVEGYNPIQPTEVHVANYGTHRAYICDCIRKLTLVLTEKPPVEGEWVDIVCIYAALMQHWMEHSCVEKDRKNVVQKCDELTNTFLDLYETNPASLDTLMQYLPLAMDNGALTTVLAFIVHRLCLWCSILRPTVAFAESSASSSSSSPPGVGSQPRLPDGAPSSRPSLAGNRYLRCLQKLLTQQVMQYWVDGSVSIHLDLLNLFSIKPPDLEEGKALFPTVWWSGTEHDVTRHRVSDAQAEAFATHVQHCAAVVQEEDLLRKALLRRVALHFPKVFDAFLDFCVSTMRASCRMYSTLGPRLDGDTVVRIFFGTLEYLNDLPVPSQGPAVPGGGEELDPALSLPPLSDWPYKALLHEDPEVQDLPRLGGLLSYLQKDYPLKGDLGGGKADSASSLRDEMPEDAARYHHLFKRVTQLYCLGVKDKITRAGSVATTKTRLAEKLRTVLKENSSKATNIREELYTHTRKCAWEYIVFFGNAGEEQLCALADRVIQIFKFYEDSILFRYLPNYLLELVVNILQILRKAYKGYVNLVTSRPDIILFLLGHVQDDRIVNPDVKELILSSVNSLMDTDAQRREVVVSILSEPANKRYISSFFSSVLICFGDSHNWVTVIDILLKFYSGLGFGFPEDEDADDLNLGLFPGAAPTDPQAEYRKRCSQFFSMQFLLFCEQNPDDTNLFINSIFNHLNWSMSELAVSLAEQRQLAAFLVGDINSTRKCSIMFDMTCKLLGILEFATDTLKYMFFERPSRSLSPDTTSKRPSPTMSSVEDRLKVNVSLVAEVVAHALNRYTCGEGCQELDRVIGLELRPLTTLKKARILAPVAGILINMVLDGTDSTTSSNNLFVSNLATNTDRKWSLESFEFLTKIAWEKELSAEPSAHCHKSDLLHTPSLHSVLKAAHASNDALRLQQEKDLESGDGDEDDDSCAICCSAPNNRQFKPCGHTSCDACISRHLLNSKKCFFCNSEILSVGIKEETSVE</sequence>
<evidence type="ECO:0000259" key="7">
    <source>
        <dbReference type="PROSITE" id="PS50188"/>
    </source>
</evidence>
<dbReference type="PANTHER" id="PTHR13363">
    <property type="entry name" value="RING FINGER AND SRY DOMAIN-CONTAINING"/>
    <property type="match status" value="1"/>
</dbReference>
<feature type="region of interest" description="Disordered" evidence="5">
    <location>
        <begin position="355"/>
        <end position="380"/>
    </location>
</feature>
<dbReference type="EMBL" id="HBGA01015293">
    <property type="protein sequence ID" value="CAD8994833.1"/>
    <property type="molecule type" value="Transcribed_RNA"/>
</dbReference>
<gene>
    <name evidence="8" type="ORF">EGYM00392_LOCUS5888</name>
</gene>
<feature type="domain" description="B30.2/SPRY" evidence="7">
    <location>
        <begin position="26"/>
        <end position="213"/>
    </location>
</feature>
<accession>A0A7S1HY87</accession>
<protein>
    <recommendedName>
        <fullName evidence="9">B30.2/SPRY domain-containing protein</fullName>
    </recommendedName>
</protein>
<organism evidence="8">
    <name type="scientific">Eutreptiella gymnastica</name>
    <dbReference type="NCBI Taxonomy" id="73025"/>
    <lineage>
        <taxon>Eukaryota</taxon>
        <taxon>Discoba</taxon>
        <taxon>Euglenozoa</taxon>
        <taxon>Euglenida</taxon>
        <taxon>Spirocuta</taxon>
        <taxon>Euglenophyceae</taxon>
        <taxon>Eutreptiales</taxon>
        <taxon>Eutreptiaceae</taxon>
        <taxon>Eutreptiella</taxon>
    </lineage>
</organism>
<dbReference type="Pfam" id="PF00622">
    <property type="entry name" value="SPRY"/>
    <property type="match status" value="1"/>
</dbReference>
<proteinExistence type="predicted"/>
<evidence type="ECO:0000259" key="6">
    <source>
        <dbReference type="PROSITE" id="PS50089"/>
    </source>
</evidence>
<dbReference type="Pfam" id="PF25576">
    <property type="entry name" value="TPR_RNF123"/>
    <property type="match status" value="1"/>
</dbReference>
<dbReference type="SMART" id="SM00449">
    <property type="entry name" value="SPRY"/>
    <property type="match status" value="1"/>
</dbReference>
<dbReference type="CDD" id="cd16541">
    <property type="entry name" value="RING-HC_RNF123"/>
    <property type="match status" value="1"/>
</dbReference>
<keyword evidence="1" id="KW-0479">Metal-binding</keyword>
<dbReference type="Gene3D" id="2.60.120.920">
    <property type="match status" value="1"/>
</dbReference>
<feature type="domain" description="RING-type" evidence="6">
    <location>
        <begin position="1137"/>
        <end position="1175"/>
    </location>
</feature>
<dbReference type="GO" id="GO:0008270">
    <property type="term" value="F:zinc ion binding"/>
    <property type="evidence" value="ECO:0007669"/>
    <property type="project" value="UniProtKB-KW"/>
</dbReference>
<dbReference type="GO" id="GO:0004842">
    <property type="term" value="F:ubiquitin-protein transferase activity"/>
    <property type="evidence" value="ECO:0007669"/>
    <property type="project" value="InterPro"/>
</dbReference>
<evidence type="ECO:0000256" key="2">
    <source>
        <dbReference type="ARBA" id="ARBA00022771"/>
    </source>
</evidence>
<dbReference type="InterPro" id="IPR003877">
    <property type="entry name" value="SPRY_dom"/>
</dbReference>
<dbReference type="SUPFAM" id="SSF57850">
    <property type="entry name" value="RING/U-box"/>
    <property type="match status" value="1"/>
</dbReference>
<reference evidence="8" key="1">
    <citation type="submission" date="2021-01" db="EMBL/GenBank/DDBJ databases">
        <authorList>
            <person name="Corre E."/>
            <person name="Pelletier E."/>
            <person name="Niang G."/>
            <person name="Scheremetjew M."/>
            <person name="Finn R."/>
            <person name="Kale V."/>
            <person name="Holt S."/>
            <person name="Cochrane G."/>
            <person name="Meng A."/>
            <person name="Brown T."/>
            <person name="Cohen L."/>
        </authorList>
    </citation>
    <scope>NUCLEOTIDE SEQUENCE</scope>
    <source>
        <strain evidence="8">NIES-381</strain>
    </source>
</reference>
<dbReference type="InterPro" id="IPR001870">
    <property type="entry name" value="B30.2/SPRY"/>
</dbReference>
<dbReference type="InterPro" id="IPR057987">
    <property type="entry name" value="TPR_RNF123/RKP"/>
</dbReference>
<dbReference type="InterPro" id="IPR043136">
    <property type="entry name" value="B30.2/SPRY_sf"/>
</dbReference>
<keyword evidence="3" id="KW-0862">Zinc</keyword>
<evidence type="ECO:0000256" key="5">
    <source>
        <dbReference type="SAM" id="MobiDB-lite"/>
    </source>
</evidence>
<dbReference type="InterPro" id="IPR013320">
    <property type="entry name" value="ConA-like_dom_sf"/>
</dbReference>
<evidence type="ECO:0008006" key="9">
    <source>
        <dbReference type="Google" id="ProtNLM"/>
    </source>
</evidence>
<dbReference type="GO" id="GO:0005737">
    <property type="term" value="C:cytoplasm"/>
    <property type="evidence" value="ECO:0007669"/>
    <property type="project" value="TreeGrafter"/>
</dbReference>
<evidence type="ECO:0000256" key="4">
    <source>
        <dbReference type="PROSITE-ProRule" id="PRU00175"/>
    </source>
</evidence>
<dbReference type="Gene3D" id="3.30.40.10">
    <property type="entry name" value="Zinc/RING finger domain, C3HC4 (zinc finger)"/>
    <property type="match status" value="1"/>
</dbReference>